<dbReference type="AlphaFoldDB" id="A0A3R7ZBA5"/>
<feature type="coiled-coil region" evidence="1">
    <location>
        <begin position="111"/>
        <end position="212"/>
    </location>
</feature>
<keyword evidence="7" id="KW-1185">Reference proteome</keyword>
<dbReference type="EMBL" id="MZMZ02002817">
    <property type="protein sequence ID" value="RQM24032.1"/>
    <property type="molecule type" value="Genomic_DNA"/>
</dbReference>
<comment type="caution">
    <text evidence="6">The sequence shown here is derived from an EMBL/GenBank/DDBJ whole genome shotgun (WGS) entry which is preliminary data.</text>
</comment>
<dbReference type="GO" id="GO:0005737">
    <property type="term" value="C:cytoplasm"/>
    <property type="evidence" value="ECO:0007669"/>
    <property type="project" value="TreeGrafter"/>
</dbReference>
<gene>
    <name evidence="6" type="ORF">B5M09_010599</name>
    <name evidence="4" type="ORF">DYB35_006759</name>
    <name evidence="5" type="ORF">DYB37_006841</name>
</gene>
<evidence type="ECO:0000256" key="2">
    <source>
        <dbReference type="SAM" id="MobiDB-lite"/>
    </source>
</evidence>
<proteinExistence type="predicted"/>
<feature type="region of interest" description="Disordered" evidence="2">
    <location>
        <begin position="393"/>
        <end position="429"/>
    </location>
</feature>
<evidence type="ECO:0000313" key="4">
    <source>
        <dbReference type="EMBL" id="RHY97740.1"/>
    </source>
</evidence>
<evidence type="ECO:0000313" key="9">
    <source>
        <dbReference type="Proteomes" id="UP000285712"/>
    </source>
</evidence>
<dbReference type="PROSITE" id="PS50858">
    <property type="entry name" value="BSD"/>
    <property type="match status" value="1"/>
</dbReference>
<evidence type="ECO:0000256" key="1">
    <source>
        <dbReference type="SAM" id="Coils"/>
    </source>
</evidence>
<dbReference type="Proteomes" id="UP000285430">
    <property type="component" value="Unassembled WGS sequence"/>
</dbReference>
<name>A0A3R7ZBA5_APHAT</name>
<reference evidence="6 7" key="1">
    <citation type="submission" date="2018-07" db="EMBL/GenBank/DDBJ databases">
        <title>Annotation of Aphanomyces astaci genome assembly.</title>
        <authorList>
            <person name="Studholme D.J."/>
        </authorList>
    </citation>
    <scope>NUCLEOTIDE SEQUENCE [LARGE SCALE GENOMIC DNA]</scope>
    <source>
        <strain evidence="6">Pc</strain>
    </source>
</reference>
<dbReference type="InterPro" id="IPR051494">
    <property type="entry name" value="BSD_domain-containing"/>
</dbReference>
<dbReference type="EMBL" id="QUTH01004076">
    <property type="protein sequence ID" value="RHZ15680.1"/>
    <property type="molecule type" value="Genomic_DNA"/>
</dbReference>
<dbReference type="InterPro" id="IPR005607">
    <property type="entry name" value="BSD_dom"/>
</dbReference>
<feature type="compositionally biased region" description="Basic and acidic residues" evidence="2">
    <location>
        <begin position="418"/>
        <end position="429"/>
    </location>
</feature>
<reference evidence="8 9" key="2">
    <citation type="submission" date="2018-08" db="EMBL/GenBank/DDBJ databases">
        <title>Aphanomyces genome sequencing and annotation.</title>
        <authorList>
            <person name="Minardi D."/>
            <person name="Oidtmann B."/>
            <person name="Van Der Giezen M."/>
            <person name="Studholme D.J."/>
        </authorList>
    </citation>
    <scope>NUCLEOTIDE SEQUENCE [LARGE SCALE GENOMIC DNA]</scope>
    <source>
        <strain evidence="5 8">Da</strain>
        <strain evidence="4 9">Sv</strain>
    </source>
</reference>
<evidence type="ECO:0000259" key="3">
    <source>
        <dbReference type="PROSITE" id="PS50858"/>
    </source>
</evidence>
<protein>
    <recommendedName>
        <fullName evidence="3">BSD domain-containing protein</fullName>
    </recommendedName>
</protein>
<dbReference type="Pfam" id="PF03909">
    <property type="entry name" value="BSD"/>
    <property type="match status" value="1"/>
</dbReference>
<feature type="domain" description="BSD" evidence="3">
    <location>
        <begin position="59"/>
        <end position="111"/>
    </location>
</feature>
<evidence type="ECO:0000313" key="8">
    <source>
        <dbReference type="Proteomes" id="UP000285430"/>
    </source>
</evidence>
<sequence length="429" mass="48032">MWIYQAAKQVQEKVQERATSIVAQVQDEAQLLLKTMSQAQTNPVDEVHKPRQLDDYKAFQEVFDLDLKTDDVASILQKDEFIADLHTALVPEQLAYKEFWTRYYFRQFLQLQQEEEQAKRDEERRVQLEKEREARELHLKEAAEASAQAERDRAEQQAKEMDVQIWKDQVASLQEVISSLESADASNHQLLADDYETKLTQMTTQIDDARAVGYEEGIAESEQIVKSIRDSAQLELKEFEAYMLTLATPSNEAMPPPPLFVSTHLAQTIWALHATSRDGPSTAPVPQDDRLSSDVESLRRENDALKKVAESAQEGLKELDMWKARAVKMKKLKDETDAAAKKHDDELKAAIATAFEDGLSKGKAAMAFEIDALHAKLEQHQAEIAALTQKLAPSSAAGPVDAVLTPGDAGGDDGAADGGRRGDDWGEWD</sequence>
<dbReference type="PANTHER" id="PTHR16019:SF5">
    <property type="entry name" value="BSD DOMAIN-CONTAINING PROTEIN 1"/>
    <property type="match status" value="1"/>
</dbReference>
<keyword evidence="1" id="KW-0175">Coiled coil</keyword>
<dbReference type="InterPro" id="IPR035925">
    <property type="entry name" value="BSD_dom_sf"/>
</dbReference>
<dbReference type="EMBL" id="QUTG01002072">
    <property type="protein sequence ID" value="RHY97740.1"/>
    <property type="molecule type" value="Genomic_DNA"/>
</dbReference>
<organism evidence="6 7">
    <name type="scientific">Aphanomyces astaci</name>
    <name type="common">Crayfish plague agent</name>
    <dbReference type="NCBI Taxonomy" id="112090"/>
    <lineage>
        <taxon>Eukaryota</taxon>
        <taxon>Sar</taxon>
        <taxon>Stramenopiles</taxon>
        <taxon>Oomycota</taxon>
        <taxon>Saprolegniomycetes</taxon>
        <taxon>Saprolegniales</taxon>
        <taxon>Verrucalvaceae</taxon>
        <taxon>Aphanomyces</taxon>
    </lineage>
</organism>
<dbReference type="Proteomes" id="UP000285712">
    <property type="component" value="Unassembled WGS sequence"/>
</dbReference>
<dbReference type="SMART" id="SM00751">
    <property type="entry name" value="BSD"/>
    <property type="match status" value="1"/>
</dbReference>
<dbReference type="SUPFAM" id="SSF140383">
    <property type="entry name" value="BSD domain-like"/>
    <property type="match status" value="1"/>
</dbReference>
<evidence type="ECO:0000313" key="6">
    <source>
        <dbReference type="EMBL" id="RQM24032.1"/>
    </source>
</evidence>
<accession>A0A3R7ZBA5</accession>
<evidence type="ECO:0000313" key="5">
    <source>
        <dbReference type="EMBL" id="RHZ15680.1"/>
    </source>
</evidence>
<evidence type="ECO:0000313" key="7">
    <source>
        <dbReference type="Proteomes" id="UP000284702"/>
    </source>
</evidence>
<dbReference type="Gene3D" id="1.10.3970.10">
    <property type="entry name" value="BSD domain"/>
    <property type="match status" value="1"/>
</dbReference>
<dbReference type="PANTHER" id="PTHR16019">
    <property type="entry name" value="SYNAPSE-ASSOCIATED PROTEIN"/>
    <property type="match status" value="1"/>
</dbReference>
<dbReference type="Proteomes" id="UP000284702">
    <property type="component" value="Unassembled WGS sequence"/>
</dbReference>